<dbReference type="PANTHER" id="PTHR35330:SF1">
    <property type="entry name" value="SIROHEME BIOSYNTHESIS PROTEIN MET8"/>
    <property type="match status" value="1"/>
</dbReference>
<dbReference type="Pfam" id="PF13241">
    <property type="entry name" value="NAD_binding_7"/>
    <property type="match status" value="1"/>
</dbReference>
<keyword evidence="5" id="KW-0627">Porphyrin biosynthesis</keyword>
<dbReference type="GO" id="GO:0019354">
    <property type="term" value="P:siroheme biosynthetic process"/>
    <property type="evidence" value="ECO:0007669"/>
    <property type="project" value="InterPro"/>
</dbReference>
<dbReference type="Gene3D" id="3.40.50.720">
    <property type="entry name" value="NAD(P)-binding Rossmann-like Domain"/>
    <property type="match status" value="1"/>
</dbReference>
<dbReference type="GO" id="GO:0004325">
    <property type="term" value="F:ferrochelatase activity"/>
    <property type="evidence" value="ECO:0007669"/>
    <property type="project" value="InterPro"/>
</dbReference>
<dbReference type="GO" id="GO:0043115">
    <property type="term" value="F:precorrin-2 dehydrogenase activity"/>
    <property type="evidence" value="ECO:0007669"/>
    <property type="project" value="UniProtKB-EC"/>
</dbReference>
<evidence type="ECO:0000256" key="5">
    <source>
        <dbReference type="ARBA" id="ARBA00023244"/>
    </source>
</evidence>
<dbReference type="Gene3D" id="1.10.8.610">
    <property type="entry name" value="SirC, precorrin-2 dehydrogenase, C-terminal helical domain-like"/>
    <property type="match status" value="1"/>
</dbReference>
<evidence type="ECO:0000313" key="7">
    <source>
        <dbReference type="EMBL" id="GIO39858.1"/>
    </source>
</evidence>
<comment type="pathway">
    <text evidence="1">Porphyrin-containing compound metabolism; siroheme biosynthesis; sirohydrochlorin from precorrin-2: step 1/1.</text>
</comment>
<evidence type="ECO:0000313" key="8">
    <source>
        <dbReference type="Proteomes" id="UP000681162"/>
    </source>
</evidence>
<gene>
    <name evidence="7" type="primary">cysG</name>
    <name evidence="7" type="ORF">J41TS12_47190</name>
</gene>
<dbReference type="SUPFAM" id="SSF75615">
    <property type="entry name" value="Siroheme synthase middle domains-like"/>
    <property type="match status" value="1"/>
</dbReference>
<organism evidence="7 8">
    <name type="scientific">Paenibacillus antibioticophila</name>
    <dbReference type="NCBI Taxonomy" id="1274374"/>
    <lineage>
        <taxon>Bacteria</taxon>
        <taxon>Bacillati</taxon>
        <taxon>Bacillota</taxon>
        <taxon>Bacilli</taxon>
        <taxon>Bacillales</taxon>
        <taxon>Paenibacillaceae</taxon>
        <taxon>Paenibacillus</taxon>
    </lineage>
</organism>
<proteinExistence type="predicted"/>
<dbReference type="InterPro" id="IPR028161">
    <property type="entry name" value="Met8-like"/>
</dbReference>
<dbReference type="InterPro" id="IPR042518">
    <property type="entry name" value="SirC_C"/>
</dbReference>
<dbReference type="InterPro" id="IPR006367">
    <property type="entry name" value="Sirohaem_synthase_N"/>
</dbReference>
<evidence type="ECO:0000256" key="6">
    <source>
        <dbReference type="ARBA" id="ARBA00047561"/>
    </source>
</evidence>
<protein>
    <recommendedName>
        <fullName evidence="2">precorrin-2 dehydrogenase</fullName>
        <ecNumber evidence="2">1.3.1.76</ecNumber>
    </recommendedName>
</protein>
<comment type="catalytic activity">
    <reaction evidence="6">
        <text>precorrin-2 + NAD(+) = sirohydrochlorin + NADH + 2 H(+)</text>
        <dbReference type="Rhea" id="RHEA:15613"/>
        <dbReference type="ChEBI" id="CHEBI:15378"/>
        <dbReference type="ChEBI" id="CHEBI:57540"/>
        <dbReference type="ChEBI" id="CHEBI:57945"/>
        <dbReference type="ChEBI" id="CHEBI:58351"/>
        <dbReference type="ChEBI" id="CHEBI:58827"/>
        <dbReference type="EC" id="1.3.1.76"/>
    </reaction>
</comment>
<dbReference type="EMBL" id="BORR01000028">
    <property type="protein sequence ID" value="GIO39858.1"/>
    <property type="molecule type" value="Genomic_DNA"/>
</dbReference>
<keyword evidence="4" id="KW-0520">NAD</keyword>
<dbReference type="AlphaFoldDB" id="A0A919Y091"/>
<sequence>MQTYVPLMMNVSGRLCIIIGGGLVAERKAFSLLDAAAEVRIVSPALSERLHSLFLEEALEWIQRGYREGDLEGAFLVYAATDTPEINDAVVAEANRLGIPVNHAGDGGRGSFITPSVLRRGKLVLSVSASGSGPAAASRLCREIDEACGDDYELYLDAMAMARTLVKAQVRDHHRRSVLLEAIRDMDMLTQIRQGTFTPWSEEEWMNWIESYREDDEA</sequence>
<comment type="caution">
    <text evidence="7">The sequence shown here is derived from an EMBL/GenBank/DDBJ whole genome shotgun (WGS) entry which is preliminary data.</text>
</comment>
<keyword evidence="3" id="KW-0560">Oxidoreductase</keyword>
<dbReference type="PANTHER" id="PTHR35330">
    <property type="entry name" value="SIROHEME BIOSYNTHESIS PROTEIN MET8"/>
    <property type="match status" value="1"/>
</dbReference>
<evidence type="ECO:0000256" key="4">
    <source>
        <dbReference type="ARBA" id="ARBA00023027"/>
    </source>
</evidence>
<dbReference type="InterPro" id="IPR036291">
    <property type="entry name" value="NAD(P)-bd_dom_sf"/>
</dbReference>
<evidence type="ECO:0000256" key="3">
    <source>
        <dbReference type="ARBA" id="ARBA00023002"/>
    </source>
</evidence>
<evidence type="ECO:0000256" key="1">
    <source>
        <dbReference type="ARBA" id="ARBA00005010"/>
    </source>
</evidence>
<evidence type="ECO:0000256" key="2">
    <source>
        <dbReference type="ARBA" id="ARBA00012400"/>
    </source>
</evidence>
<dbReference type="EC" id="1.3.1.76" evidence="2"/>
<reference evidence="7 8" key="1">
    <citation type="submission" date="2021-03" db="EMBL/GenBank/DDBJ databases">
        <title>Antimicrobial resistance genes in bacteria isolated from Japanese honey, and their potential for conferring macrolide and lincosamide resistance in the American foulbrood pathogen Paenibacillus larvae.</title>
        <authorList>
            <person name="Okamoto M."/>
            <person name="Kumagai M."/>
            <person name="Kanamori H."/>
            <person name="Takamatsu D."/>
        </authorList>
    </citation>
    <scope>NUCLEOTIDE SEQUENCE [LARGE SCALE GENOMIC DNA]</scope>
    <source>
        <strain evidence="7 8">J41TS12</strain>
    </source>
</reference>
<dbReference type="Proteomes" id="UP000681162">
    <property type="component" value="Unassembled WGS sequence"/>
</dbReference>
<dbReference type="NCBIfam" id="TIGR01470">
    <property type="entry name" value="cysG_Nterm"/>
    <property type="match status" value="1"/>
</dbReference>
<dbReference type="RefSeq" id="WP_212943564.1">
    <property type="nucleotide sequence ID" value="NZ_BORR01000028.1"/>
</dbReference>
<name>A0A919Y091_9BACL</name>
<dbReference type="SUPFAM" id="SSF51735">
    <property type="entry name" value="NAD(P)-binding Rossmann-fold domains"/>
    <property type="match status" value="1"/>
</dbReference>
<accession>A0A919Y091</accession>
<keyword evidence="8" id="KW-1185">Reference proteome</keyword>